<name>A0AA39WG43_9PEZI</name>
<comment type="caution">
    <text evidence="2">The sequence shown here is derived from an EMBL/GenBank/DDBJ whole genome shotgun (WGS) entry which is preliminary data.</text>
</comment>
<accession>A0AA39WG43</accession>
<dbReference type="EMBL" id="JAUJDW010000204">
    <property type="protein sequence ID" value="KAK0614784.1"/>
    <property type="molecule type" value="Genomic_DNA"/>
</dbReference>
<evidence type="ECO:0000313" key="2">
    <source>
        <dbReference type="EMBL" id="KAK0614784.1"/>
    </source>
</evidence>
<dbReference type="PROSITE" id="PS50097">
    <property type="entry name" value="BTB"/>
    <property type="match status" value="1"/>
</dbReference>
<dbReference type="Pfam" id="PF00651">
    <property type="entry name" value="BTB"/>
    <property type="match status" value="1"/>
</dbReference>
<protein>
    <recommendedName>
        <fullName evidence="1">BTB domain-containing protein</fullName>
    </recommendedName>
</protein>
<dbReference type="AlphaFoldDB" id="A0AA39WG43"/>
<dbReference type="SUPFAM" id="SSF54695">
    <property type="entry name" value="POZ domain"/>
    <property type="match status" value="1"/>
</dbReference>
<feature type="domain" description="BTB" evidence="1">
    <location>
        <begin position="28"/>
        <end position="88"/>
    </location>
</feature>
<keyword evidence="3" id="KW-1185">Reference proteome</keyword>
<dbReference type="Proteomes" id="UP001175001">
    <property type="component" value="Unassembled WGS sequence"/>
</dbReference>
<dbReference type="InterPro" id="IPR000210">
    <property type="entry name" value="BTB/POZ_dom"/>
</dbReference>
<gene>
    <name evidence="2" type="ORF">DIS24_g11928</name>
</gene>
<dbReference type="SMART" id="SM00225">
    <property type="entry name" value="BTB"/>
    <property type="match status" value="1"/>
</dbReference>
<reference evidence="2" key="1">
    <citation type="submission" date="2023-06" db="EMBL/GenBank/DDBJ databases">
        <title>Multi-omics analyses reveal the molecular pathogenesis toolkit of Lasiodiplodia hormozganensis, a cross-kingdom pathogen.</title>
        <authorList>
            <person name="Felix C."/>
            <person name="Meneses R."/>
            <person name="Goncalves M.F.M."/>
            <person name="Tilleman L."/>
            <person name="Duarte A.S."/>
            <person name="Jorrin-Novo J.V."/>
            <person name="Van De Peer Y."/>
            <person name="Deforce D."/>
            <person name="Van Nieuwerburgh F."/>
            <person name="Esteves A.C."/>
            <person name="Alves A."/>
        </authorList>
    </citation>
    <scope>NUCLEOTIDE SEQUENCE</scope>
    <source>
        <strain evidence="2">CBS 339.90</strain>
    </source>
</reference>
<organism evidence="2 3">
    <name type="scientific">Lasiodiplodia hormozganensis</name>
    <dbReference type="NCBI Taxonomy" id="869390"/>
    <lineage>
        <taxon>Eukaryota</taxon>
        <taxon>Fungi</taxon>
        <taxon>Dikarya</taxon>
        <taxon>Ascomycota</taxon>
        <taxon>Pezizomycotina</taxon>
        <taxon>Dothideomycetes</taxon>
        <taxon>Dothideomycetes incertae sedis</taxon>
        <taxon>Botryosphaeriales</taxon>
        <taxon>Botryosphaeriaceae</taxon>
        <taxon>Lasiodiplodia</taxon>
    </lineage>
</organism>
<dbReference type="Gene3D" id="3.30.710.10">
    <property type="entry name" value="Potassium Channel Kv1.1, Chain A"/>
    <property type="match status" value="1"/>
</dbReference>
<dbReference type="PANTHER" id="PTHR47843:SF5">
    <property type="entry name" value="BTB_POZ DOMAIN PROTEIN"/>
    <property type="match status" value="1"/>
</dbReference>
<dbReference type="PANTHER" id="PTHR47843">
    <property type="entry name" value="BTB DOMAIN-CONTAINING PROTEIN-RELATED"/>
    <property type="match status" value="1"/>
</dbReference>
<evidence type="ECO:0000313" key="3">
    <source>
        <dbReference type="Proteomes" id="UP001175001"/>
    </source>
</evidence>
<dbReference type="CDD" id="cd18186">
    <property type="entry name" value="BTB_POZ_ZBTB_KLHL-like"/>
    <property type="match status" value="1"/>
</dbReference>
<dbReference type="InterPro" id="IPR011333">
    <property type="entry name" value="SKP1/BTB/POZ_sf"/>
</dbReference>
<sequence>MDSTKPSEENFPTFANSLKKLLANGKFSDMKIKCGDTVHNVHRAIMCTQSSFFANALKEEHNFKESQTSIIELHDDPDIVQAAIDFMYHEDYFASIDHNYMYGMEKVNLHLQMYIFADKYDIGGLREKSAMVIELIFANDWGFDPEGFLQTVSTAWEFLLENDKVLCPILVRIAAQTLCKLWDRDAFEETVRNAGGFWRCRASETRQVGRD</sequence>
<evidence type="ECO:0000259" key="1">
    <source>
        <dbReference type="PROSITE" id="PS50097"/>
    </source>
</evidence>
<proteinExistence type="predicted"/>